<dbReference type="FunFam" id="1.10.287.130:FF:000002">
    <property type="entry name" value="Two-component osmosensing histidine kinase"/>
    <property type="match status" value="1"/>
</dbReference>
<dbReference type="InterPro" id="IPR004358">
    <property type="entry name" value="Sig_transdc_His_kin-like_C"/>
</dbReference>
<evidence type="ECO:0000256" key="7">
    <source>
        <dbReference type="ARBA" id="ARBA00022692"/>
    </source>
</evidence>
<evidence type="ECO:0000259" key="21">
    <source>
        <dbReference type="PROSITE" id="PS50113"/>
    </source>
</evidence>
<dbReference type="GO" id="GO:0000155">
    <property type="term" value="F:phosphorelay sensor kinase activity"/>
    <property type="evidence" value="ECO:0007669"/>
    <property type="project" value="InterPro"/>
</dbReference>
<dbReference type="InterPro" id="IPR029151">
    <property type="entry name" value="Sensor-like_sf"/>
</dbReference>
<evidence type="ECO:0000313" key="22">
    <source>
        <dbReference type="EMBL" id="ETR73272.1"/>
    </source>
</evidence>
<keyword evidence="6" id="KW-0808">Transferase</keyword>
<dbReference type="PROSITE" id="PS50113">
    <property type="entry name" value="PAC"/>
    <property type="match status" value="2"/>
</dbReference>
<dbReference type="CDD" id="cd16922">
    <property type="entry name" value="HATPase_EvgS-ArcB-TorS-like"/>
    <property type="match status" value="1"/>
</dbReference>
<comment type="catalytic activity">
    <reaction evidence="1">
        <text>ATP + protein L-histidine = ADP + protein N-phospho-L-histidine.</text>
        <dbReference type="EC" id="2.7.13.3"/>
    </reaction>
</comment>
<dbReference type="SUPFAM" id="SSF47384">
    <property type="entry name" value="Homodimeric domain of signal transducing histidine kinase"/>
    <property type="match status" value="1"/>
</dbReference>
<dbReference type="SMART" id="SM00086">
    <property type="entry name" value="PAC"/>
    <property type="match status" value="3"/>
</dbReference>
<dbReference type="CDD" id="cd00082">
    <property type="entry name" value="HisKA"/>
    <property type="match status" value="1"/>
</dbReference>
<dbReference type="GO" id="GO:0005524">
    <property type="term" value="F:ATP binding"/>
    <property type="evidence" value="ECO:0007669"/>
    <property type="project" value="UniProtKB-KW"/>
</dbReference>
<dbReference type="Gene3D" id="3.30.450.20">
    <property type="entry name" value="PAS domain"/>
    <property type="match status" value="4"/>
</dbReference>
<dbReference type="InterPro" id="IPR001610">
    <property type="entry name" value="PAC"/>
</dbReference>
<dbReference type="SUPFAM" id="SSF55785">
    <property type="entry name" value="PYP-like sensor domain (PAS domain)"/>
    <property type="match status" value="3"/>
</dbReference>
<dbReference type="Pfam" id="PF02518">
    <property type="entry name" value="HATPase_c"/>
    <property type="match status" value="1"/>
</dbReference>
<dbReference type="PANTHER" id="PTHR45339:SF5">
    <property type="entry name" value="HISTIDINE KINASE"/>
    <property type="match status" value="1"/>
</dbReference>
<dbReference type="SUPFAM" id="SSF103190">
    <property type="entry name" value="Sensory domain-like"/>
    <property type="match status" value="1"/>
</dbReference>
<dbReference type="Pfam" id="PF01627">
    <property type="entry name" value="Hpt"/>
    <property type="match status" value="1"/>
</dbReference>
<keyword evidence="5 16" id="KW-0597">Phosphoprotein</keyword>
<dbReference type="FunFam" id="3.30.565.10:FF:000010">
    <property type="entry name" value="Sensor histidine kinase RcsC"/>
    <property type="match status" value="1"/>
</dbReference>
<dbReference type="SUPFAM" id="SSF55874">
    <property type="entry name" value="ATPase domain of HSP90 chaperone/DNA topoisomerase II/histidine kinase"/>
    <property type="match status" value="1"/>
</dbReference>
<dbReference type="SUPFAM" id="SSF52172">
    <property type="entry name" value="CheY-like"/>
    <property type="match status" value="2"/>
</dbReference>
<dbReference type="Gene3D" id="1.20.120.160">
    <property type="entry name" value="HPT domain"/>
    <property type="match status" value="1"/>
</dbReference>
<dbReference type="Gene3D" id="3.30.565.10">
    <property type="entry name" value="Histidine kinase-like ATPase, C-terminal domain"/>
    <property type="match status" value="1"/>
</dbReference>
<dbReference type="InterPro" id="IPR008207">
    <property type="entry name" value="Sig_transdc_His_kin_Hpt_dom"/>
</dbReference>
<gene>
    <name evidence="22" type="ORF">OMM_01078</name>
</gene>
<feature type="modified residue" description="4-aspartylphosphate" evidence="16">
    <location>
        <position position="978"/>
    </location>
</feature>
<evidence type="ECO:0000256" key="11">
    <source>
        <dbReference type="ARBA" id="ARBA00022989"/>
    </source>
</evidence>
<keyword evidence="9 22" id="KW-0418">Kinase</keyword>
<dbReference type="SMART" id="SM00387">
    <property type="entry name" value="HATPase_c"/>
    <property type="match status" value="1"/>
</dbReference>
<reference evidence="23" key="1">
    <citation type="submission" date="2012-11" db="EMBL/GenBank/DDBJ databases">
        <authorList>
            <person name="Lucero-Rivera Y.E."/>
            <person name="Tovar-Ramirez D."/>
        </authorList>
    </citation>
    <scope>NUCLEOTIDE SEQUENCE [LARGE SCALE GENOMIC DNA]</scope>
    <source>
        <strain evidence="23">Araruama</strain>
    </source>
</reference>
<evidence type="ECO:0000256" key="1">
    <source>
        <dbReference type="ARBA" id="ARBA00000085"/>
    </source>
</evidence>
<dbReference type="GO" id="GO:0005886">
    <property type="term" value="C:plasma membrane"/>
    <property type="evidence" value="ECO:0007669"/>
    <property type="project" value="UniProtKB-SubCell"/>
</dbReference>
<feature type="modified residue" description="4-aspartylphosphate" evidence="16">
    <location>
        <position position="1116"/>
    </location>
</feature>
<dbReference type="EC" id="2.7.13.3" evidence="3"/>
<dbReference type="Gene3D" id="3.40.50.2300">
    <property type="match status" value="2"/>
</dbReference>
<evidence type="ECO:0000256" key="17">
    <source>
        <dbReference type="SAM" id="Coils"/>
    </source>
</evidence>
<feature type="transmembrane region" description="Helical" evidence="18">
    <location>
        <begin position="12"/>
        <end position="37"/>
    </location>
</feature>
<dbReference type="InterPro" id="IPR035965">
    <property type="entry name" value="PAS-like_dom_sf"/>
</dbReference>
<evidence type="ECO:0000259" key="19">
    <source>
        <dbReference type="PROSITE" id="PS50109"/>
    </source>
</evidence>
<feature type="coiled-coil region" evidence="17">
    <location>
        <begin position="610"/>
        <end position="662"/>
    </location>
</feature>
<dbReference type="SMART" id="SM00388">
    <property type="entry name" value="HisKA"/>
    <property type="match status" value="1"/>
</dbReference>
<dbReference type="Pfam" id="PF17203">
    <property type="entry name" value="sCache_3_2"/>
    <property type="match status" value="1"/>
</dbReference>
<dbReference type="InterPro" id="IPR005467">
    <property type="entry name" value="His_kinase_dom"/>
</dbReference>
<comment type="caution">
    <text evidence="22">The sequence shown here is derived from an EMBL/GenBank/DDBJ whole genome shotgun (WGS) entry which is preliminary data.</text>
</comment>
<dbReference type="InterPro" id="IPR036097">
    <property type="entry name" value="HisK_dim/P_sf"/>
</dbReference>
<dbReference type="Pfam" id="PF00072">
    <property type="entry name" value="Response_reg"/>
    <property type="match status" value="2"/>
</dbReference>
<evidence type="ECO:0000256" key="4">
    <source>
        <dbReference type="ARBA" id="ARBA00022475"/>
    </source>
</evidence>
<dbReference type="InterPro" id="IPR011006">
    <property type="entry name" value="CheY-like_superfamily"/>
</dbReference>
<dbReference type="NCBIfam" id="TIGR00229">
    <property type="entry name" value="sensory_box"/>
    <property type="match status" value="2"/>
</dbReference>
<evidence type="ECO:0000256" key="13">
    <source>
        <dbReference type="ARBA" id="ARBA00023136"/>
    </source>
</evidence>
<keyword evidence="4" id="KW-1003">Cell membrane</keyword>
<dbReference type="Gene3D" id="1.10.287.130">
    <property type="match status" value="1"/>
</dbReference>
<protein>
    <recommendedName>
        <fullName evidence="15">Sensory/regulatory protein RpfC</fullName>
        <ecNumber evidence="3">2.7.13.3</ecNumber>
    </recommendedName>
</protein>
<feature type="domain" description="Response regulatory" evidence="20">
    <location>
        <begin position="1067"/>
        <end position="1186"/>
    </location>
</feature>
<keyword evidence="8" id="KW-0547">Nucleotide-binding</keyword>
<evidence type="ECO:0000256" key="16">
    <source>
        <dbReference type="PROSITE-ProRule" id="PRU00169"/>
    </source>
</evidence>
<dbReference type="InterPro" id="IPR001789">
    <property type="entry name" value="Sig_transdc_resp-reg_receiver"/>
</dbReference>
<dbReference type="InterPro" id="IPR000700">
    <property type="entry name" value="PAS-assoc_C"/>
</dbReference>
<dbReference type="InterPro" id="IPR033463">
    <property type="entry name" value="sCache_3"/>
</dbReference>
<dbReference type="Pfam" id="PF00512">
    <property type="entry name" value="HisKA"/>
    <property type="match status" value="1"/>
</dbReference>
<feature type="domain" description="Histidine kinase" evidence="19">
    <location>
        <begin position="686"/>
        <end position="907"/>
    </location>
</feature>
<evidence type="ECO:0000256" key="2">
    <source>
        <dbReference type="ARBA" id="ARBA00004651"/>
    </source>
</evidence>
<dbReference type="SMART" id="SM00448">
    <property type="entry name" value="REC"/>
    <property type="match status" value="2"/>
</dbReference>
<comment type="subcellular location">
    <subcellularLocation>
        <location evidence="2">Cell membrane</location>
        <topology evidence="2">Multi-pass membrane protein</topology>
    </subcellularLocation>
</comment>
<dbReference type="EMBL" id="ATBP01000075">
    <property type="protein sequence ID" value="ETR73272.1"/>
    <property type="molecule type" value="Genomic_DNA"/>
</dbReference>
<dbReference type="Pfam" id="PF13426">
    <property type="entry name" value="PAS_9"/>
    <property type="match status" value="1"/>
</dbReference>
<feature type="domain" description="PAC" evidence="21">
    <location>
        <begin position="564"/>
        <end position="619"/>
    </location>
</feature>
<dbReference type="InterPro" id="IPR036641">
    <property type="entry name" value="HPT_dom_sf"/>
</dbReference>
<keyword evidence="17" id="KW-0175">Coiled coil</keyword>
<evidence type="ECO:0000256" key="14">
    <source>
        <dbReference type="ARBA" id="ARBA00064003"/>
    </source>
</evidence>
<keyword evidence="13 18" id="KW-0472">Membrane</keyword>
<dbReference type="PRINTS" id="PR00344">
    <property type="entry name" value="BCTRLSENSOR"/>
</dbReference>
<feature type="domain" description="PAC" evidence="21">
    <location>
        <begin position="286"/>
        <end position="338"/>
    </location>
</feature>
<sequence length="1322" mass="150479">MNNPKLSVRDVIRLILILTSASIFLVILIHILLQFSYKSHIEMIRQRGLDTLKHLQYTVPRIKQRDLQHYIESIYRQPELFTYILVMNTKGLSIAHSTPQRKGMTFYDEGLKKALKTGNTIEQIYIRDANNPQSLYHGERTIDIIAPYFDLDDSLMGAVNIGLSLKYIRNARNKYLLATGVTAIVWLALIIGIAIRYRKQIHIQQTKETALFNEKNQKILLNNIPTQIWYLVNEHTYGAVNQAHAEFNGLQINDLAFNNMHDIYPKNIVALYQQGNLEVFETKLPVRTEMVLPNASGDRRLLSILKSPILDQSGHVTHIVCAAEDITEQRQAEDKVKYREDQWKHILEELQTGVVIIERNTCIIQFINKAAAQMASSTAYRMIGKTCHGLICPHPPSSCPVIDYGHTIDNQEMDFLKSDGRKMKVLKTVNPIIYMDRDCLLESIIDITERERNREQIEKQLNELASSKEKLLSMMEDAEAAQKATIAANAKLYESQQFLDHVLQSIQDGICVINPDLTVRLTNDIVKTWYADSMPLEGKKCFRCFHNRSDICSPCPTMRCFKTGQMEVDIIPGLPGNPVEWIEMSCFPMKNETTGEITAVIEYGRDVTERIRAQKQLEETLIEVDKARKEALIQAEEAENARQIAQNAKDSLEKTNQDLETQTIIAKQMAQKAEHANQAKSSFLANMSHEIRTPMNGVIGMADILMDTPLTDEQSQYVNIIRNSGFSLLRLIDDILDLSKIEAEKLSLDTVDFNLHQTLEDTVEMMAVRAHEKNLEITCIIDPDLPVLLKGDPGRIRQILLNLIGNAIKFTQKGEVIVKAEPEKIDDSRVGIYFTIEDTGMGIPLDRQKELFLPFSQVHIENDQNYGGTGLGLAISRQLCELMSGKIGVTSEPGVGSSFWFTAYFDRQTQTDSSEITQFFPNRRILIVDDNQTNRILLKHLLKSWKCNVCAVPGGHEALFELQHASQSNTPYEMAIIDSQMPEMDGHTLWNQIQANPQLRNIQLVMMIDITRGQNTDYLNIVKTITKPVRYSKLHDCLMKIFKPEEISDSKKRSTNKSSAIKNKNIQILLVEDNLTNRLVAMSIFKKLGYQTDFVENGLEAIEALKQKPYDIVFMDCQMPKMDGYQATKVIRQSSDLVCGPDVPIIAMTAYAMKADQDKCFAAGMSDYVAKPVEPQKVAQVIEKWTQHSVERHNSSDTMDESHAPGFPVLDEEEMMLLSMNDIKVAILAVKNCITQCEKYYKEFKQAFEQENFKEMHVLAHTMKSTFAQVGAIEARQAALDIEIAGEQGHEEKMRQLMTVFTKVFNRLKETLQKWLAKHQDG</sequence>
<evidence type="ECO:0000256" key="9">
    <source>
        <dbReference type="ARBA" id="ARBA00022777"/>
    </source>
</evidence>
<dbReference type="Pfam" id="PF08448">
    <property type="entry name" value="PAS_4"/>
    <property type="match status" value="2"/>
</dbReference>
<dbReference type="PROSITE" id="PS50110">
    <property type="entry name" value="RESPONSE_REGULATORY"/>
    <property type="match status" value="2"/>
</dbReference>
<dbReference type="CDD" id="cd17546">
    <property type="entry name" value="REC_hyHK_CKI1_RcsC-like"/>
    <property type="match status" value="1"/>
</dbReference>
<name>A0A1V1PED7_9BACT</name>
<keyword evidence="11 18" id="KW-1133">Transmembrane helix</keyword>
<accession>A0A1V1PED7</accession>
<evidence type="ECO:0000256" key="10">
    <source>
        <dbReference type="ARBA" id="ARBA00022840"/>
    </source>
</evidence>
<evidence type="ECO:0000256" key="12">
    <source>
        <dbReference type="ARBA" id="ARBA00023012"/>
    </source>
</evidence>
<dbReference type="Proteomes" id="UP000189670">
    <property type="component" value="Unassembled WGS sequence"/>
</dbReference>
<evidence type="ECO:0000259" key="20">
    <source>
        <dbReference type="PROSITE" id="PS50110"/>
    </source>
</evidence>
<feature type="coiled-coil region" evidence="17">
    <location>
        <begin position="447"/>
        <end position="481"/>
    </location>
</feature>
<evidence type="ECO:0000256" key="8">
    <source>
        <dbReference type="ARBA" id="ARBA00022741"/>
    </source>
</evidence>
<evidence type="ECO:0000256" key="3">
    <source>
        <dbReference type="ARBA" id="ARBA00012438"/>
    </source>
</evidence>
<dbReference type="InterPro" id="IPR003594">
    <property type="entry name" value="HATPase_dom"/>
</dbReference>
<dbReference type="InterPro" id="IPR036890">
    <property type="entry name" value="HATPase_C_sf"/>
</dbReference>
<evidence type="ECO:0000256" key="15">
    <source>
        <dbReference type="ARBA" id="ARBA00068150"/>
    </source>
</evidence>
<evidence type="ECO:0000256" key="18">
    <source>
        <dbReference type="SAM" id="Phobius"/>
    </source>
</evidence>
<dbReference type="SUPFAM" id="SSF47226">
    <property type="entry name" value="Histidine-containing phosphotransfer domain, HPT domain"/>
    <property type="match status" value="1"/>
</dbReference>
<comment type="subunit">
    <text evidence="14">At low DSF concentrations, interacts with RpfF.</text>
</comment>
<dbReference type="InterPro" id="IPR013656">
    <property type="entry name" value="PAS_4"/>
</dbReference>
<evidence type="ECO:0000313" key="23">
    <source>
        <dbReference type="Proteomes" id="UP000189670"/>
    </source>
</evidence>
<dbReference type="InterPro" id="IPR000014">
    <property type="entry name" value="PAS"/>
</dbReference>
<organism evidence="22 23">
    <name type="scientific">Candidatus Magnetoglobus multicellularis str. Araruama</name>
    <dbReference type="NCBI Taxonomy" id="890399"/>
    <lineage>
        <taxon>Bacteria</taxon>
        <taxon>Pseudomonadati</taxon>
        <taxon>Thermodesulfobacteriota</taxon>
        <taxon>Desulfobacteria</taxon>
        <taxon>Desulfobacterales</taxon>
        <taxon>Desulfobacteraceae</taxon>
        <taxon>Candidatus Magnetoglobus</taxon>
    </lineage>
</organism>
<dbReference type="PANTHER" id="PTHR45339">
    <property type="entry name" value="HYBRID SIGNAL TRANSDUCTION HISTIDINE KINASE J"/>
    <property type="match status" value="1"/>
</dbReference>
<evidence type="ECO:0000256" key="6">
    <source>
        <dbReference type="ARBA" id="ARBA00022679"/>
    </source>
</evidence>
<keyword evidence="12" id="KW-0902">Two-component regulatory system</keyword>
<keyword evidence="10" id="KW-0067">ATP-binding</keyword>
<feature type="domain" description="Response regulatory" evidence="20">
    <location>
        <begin position="924"/>
        <end position="1042"/>
    </location>
</feature>
<dbReference type="PROSITE" id="PS50109">
    <property type="entry name" value="HIS_KIN"/>
    <property type="match status" value="1"/>
</dbReference>
<evidence type="ECO:0000256" key="5">
    <source>
        <dbReference type="ARBA" id="ARBA00022553"/>
    </source>
</evidence>
<proteinExistence type="predicted"/>
<keyword evidence="7 18" id="KW-0812">Transmembrane</keyword>
<dbReference type="InterPro" id="IPR003661">
    <property type="entry name" value="HisK_dim/P_dom"/>
</dbReference>
<feature type="transmembrane region" description="Helical" evidence="18">
    <location>
        <begin position="175"/>
        <end position="197"/>
    </location>
</feature>